<dbReference type="OrthoDB" id="3337916at2759"/>
<name>A0A9D4TWI3_CHLVU</name>
<protein>
    <recommendedName>
        <fullName evidence="2">Polysaccharide lyase 14 domain-containing protein</fullName>
    </recommendedName>
</protein>
<feature type="compositionally biased region" description="Basic and acidic residues" evidence="1">
    <location>
        <begin position="54"/>
        <end position="68"/>
    </location>
</feature>
<evidence type="ECO:0000259" key="2">
    <source>
        <dbReference type="Pfam" id="PF21294"/>
    </source>
</evidence>
<gene>
    <name evidence="3" type="ORF">D9Q98_002259</name>
</gene>
<sequence>MLKLLKSVEKQLNGGARRSSQQQDTAVPASQHHHQQQCYAGPQHPPQCPADDVQEQKRRQRQQEREAGKAAGAAARQQARQSGVKPPKGPCGRCCEPPSGGATLALPVAAALQQKQAPWFARHSSDLSLVQLLPGQDVLRVHYPAGSGTPSSAKFGGVMLRGEPKCLPARDAVLRFSFATAPGFDWTRGGKLGGGLQVGRGAAAGYRHSDTAASARLTWGPDGFLMLYVYQMEGTQQDPSYAEVAKLGYGSGDHLFPGTFQVQPGAWNDVVLRVRLNTPGRADGVAGLGVNGVYREFDRMVWRLDDSTMITAALMVTFFGGSWVTPIDTCIDFANFSLTVLE</sequence>
<accession>A0A9D4TWI3</accession>
<dbReference type="Gene3D" id="2.60.120.200">
    <property type="match status" value="1"/>
</dbReference>
<feature type="domain" description="Polysaccharide lyase 14" evidence="2">
    <location>
        <begin position="135"/>
        <end position="336"/>
    </location>
</feature>
<dbReference type="EMBL" id="SIDB01000002">
    <property type="protein sequence ID" value="KAI3436205.1"/>
    <property type="molecule type" value="Genomic_DNA"/>
</dbReference>
<evidence type="ECO:0000313" key="3">
    <source>
        <dbReference type="EMBL" id="KAI3436205.1"/>
    </source>
</evidence>
<organism evidence="3 4">
    <name type="scientific">Chlorella vulgaris</name>
    <name type="common">Green alga</name>
    <dbReference type="NCBI Taxonomy" id="3077"/>
    <lineage>
        <taxon>Eukaryota</taxon>
        <taxon>Viridiplantae</taxon>
        <taxon>Chlorophyta</taxon>
        <taxon>core chlorophytes</taxon>
        <taxon>Trebouxiophyceae</taxon>
        <taxon>Chlorellales</taxon>
        <taxon>Chlorellaceae</taxon>
        <taxon>Chlorella clade</taxon>
        <taxon>Chlorella</taxon>
    </lineage>
</organism>
<feature type="region of interest" description="Disordered" evidence="1">
    <location>
        <begin position="1"/>
        <end position="91"/>
    </location>
</feature>
<dbReference type="Proteomes" id="UP001055712">
    <property type="component" value="Unassembled WGS sequence"/>
</dbReference>
<dbReference type="InterPro" id="IPR048958">
    <property type="entry name" value="Polysacc_lyase_14"/>
</dbReference>
<keyword evidence="4" id="KW-1185">Reference proteome</keyword>
<dbReference type="AlphaFoldDB" id="A0A9D4TWI3"/>
<dbReference type="Pfam" id="PF21294">
    <property type="entry name" value="Polysacc_lyase_14"/>
    <property type="match status" value="1"/>
</dbReference>
<proteinExistence type="predicted"/>
<comment type="caution">
    <text evidence="3">The sequence shown here is derived from an EMBL/GenBank/DDBJ whole genome shotgun (WGS) entry which is preliminary data.</text>
</comment>
<reference evidence="3" key="2">
    <citation type="submission" date="2020-11" db="EMBL/GenBank/DDBJ databases">
        <authorList>
            <person name="Cecchin M."/>
            <person name="Marcolungo L."/>
            <person name="Rossato M."/>
            <person name="Girolomoni L."/>
            <person name="Cosentino E."/>
            <person name="Cuine S."/>
            <person name="Li-Beisson Y."/>
            <person name="Delledonne M."/>
            <person name="Ballottari M."/>
        </authorList>
    </citation>
    <scope>NUCLEOTIDE SEQUENCE</scope>
    <source>
        <strain evidence="3">211/11P</strain>
        <tissue evidence="3">Whole cell</tissue>
    </source>
</reference>
<evidence type="ECO:0000256" key="1">
    <source>
        <dbReference type="SAM" id="MobiDB-lite"/>
    </source>
</evidence>
<dbReference type="PANTHER" id="PTHR40124:SF1">
    <property type="entry name" value="DISAGGREGATASE RELATED REPEAT PROTEIN"/>
    <property type="match status" value="1"/>
</dbReference>
<dbReference type="PANTHER" id="PTHR40124">
    <property type="match status" value="1"/>
</dbReference>
<evidence type="ECO:0000313" key="4">
    <source>
        <dbReference type="Proteomes" id="UP001055712"/>
    </source>
</evidence>
<reference evidence="3" key="1">
    <citation type="journal article" date="2019" name="Plant J.">
        <title>Chlorella vulgaris genome assembly and annotation reveals the molecular basis for metabolic acclimation to high light conditions.</title>
        <authorList>
            <person name="Cecchin M."/>
            <person name="Marcolungo L."/>
            <person name="Rossato M."/>
            <person name="Girolomoni L."/>
            <person name="Cosentino E."/>
            <person name="Cuine S."/>
            <person name="Li-Beisson Y."/>
            <person name="Delledonne M."/>
            <person name="Ballottari M."/>
        </authorList>
    </citation>
    <scope>NUCLEOTIDE SEQUENCE</scope>
    <source>
        <strain evidence="3">211/11P</strain>
    </source>
</reference>
<feature type="compositionally biased region" description="Low complexity" evidence="1">
    <location>
        <begin position="69"/>
        <end position="81"/>
    </location>
</feature>